<reference evidence="9" key="2">
    <citation type="journal article" date="2020" name="Microorganisms">
        <title>Osmotic Adaptation and Compatible Solute Biosynthesis of Phototrophic Bacteria as Revealed from Genome Analyses.</title>
        <authorList>
            <person name="Imhoff J.F."/>
            <person name="Rahn T."/>
            <person name="Kunzel S."/>
            <person name="Keller A."/>
            <person name="Neulinger S.C."/>
        </authorList>
    </citation>
    <scope>NUCLEOTIDE SEQUENCE</scope>
    <source>
        <strain evidence="9">IM 151</strain>
    </source>
</reference>
<dbReference type="InterPro" id="IPR017932">
    <property type="entry name" value="GATase_2_dom"/>
</dbReference>
<reference evidence="9" key="1">
    <citation type="submission" date="2017-08" db="EMBL/GenBank/DDBJ databases">
        <authorList>
            <person name="Imhoff J.F."/>
            <person name="Rahn T."/>
            <person name="Kuenzel S."/>
            <person name="Neulinger S.C."/>
        </authorList>
    </citation>
    <scope>NUCLEOTIDE SEQUENCE</scope>
    <source>
        <strain evidence="9">IM 151</strain>
    </source>
</reference>
<dbReference type="SUPFAM" id="SSF56235">
    <property type="entry name" value="N-terminal nucleophile aminohydrolases (Ntn hydrolases)"/>
    <property type="match status" value="1"/>
</dbReference>
<dbReference type="InterPro" id="IPR051786">
    <property type="entry name" value="ASN_synthetase/amidase"/>
</dbReference>
<name>A0ABS1E2H9_RUBGE</name>
<dbReference type="PIRSF" id="PIRSF001589">
    <property type="entry name" value="Asn_synthetase_glu-h"/>
    <property type="match status" value="1"/>
</dbReference>
<dbReference type="Pfam" id="PF00733">
    <property type="entry name" value="Asn_synthase"/>
    <property type="match status" value="1"/>
</dbReference>
<evidence type="ECO:0000313" key="9">
    <source>
        <dbReference type="EMBL" id="MBK1715953.1"/>
    </source>
</evidence>
<dbReference type="Proteomes" id="UP001041814">
    <property type="component" value="Unassembled WGS sequence"/>
</dbReference>
<comment type="similarity">
    <text evidence="2">Belongs to the asparagine synthetase family.</text>
</comment>
<accession>A0ABS1E2H9</accession>
<dbReference type="InterPro" id="IPR006426">
    <property type="entry name" value="Asn_synth_AEB"/>
</dbReference>
<dbReference type="InterPro" id="IPR029055">
    <property type="entry name" value="Ntn_hydrolases_N"/>
</dbReference>
<dbReference type="Gene3D" id="3.40.50.620">
    <property type="entry name" value="HUPs"/>
    <property type="match status" value="2"/>
</dbReference>
<feature type="domain" description="Glutamine amidotransferase type-2" evidence="8">
    <location>
        <begin position="7"/>
        <end position="110"/>
    </location>
</feature>
<evidence type="ECO:0000256" key="1">
    <source>
        <dbReference type="ARBA" id="ARBA00005187"/>
    </source>
</evidence>
<keyword evidence="5" id="KW-0067">ATP-binding</keyword>
<evidence type="ECO:0000256" key="4">
    <source>
        <dbReference type="ARBA" id="ARBA00022741"/>
    </source>
</evidence>
<evidence type="ECO:0000256" key="2">
    <source>
        <dbReference type="ARBA" id="ARBA00005752"/>
    </source>
</evidence>
<evidence type="ECO:0000256" key="5">
    <source>
        <dbReference type="ARBA" id="ARBA00022840"/>
    </source>
</evidence>
<dbReference type="Gene3D" id="3.60.20.10">
    <property type="entry name" value="Glutamine Phosphoribosylpyrophosphate, subunit 1, domain 1"/>
    <property type="match status" value="1"/>
</dbReference>
<dbReference type="InterPro" id="IPR014729">
    <property type="entry name" value="Rossmann-like_a/b/a_fold"/>
</dbReference>
<evidence type="ECO:0000259" key="7">
    <source>
        <dbReference type="Pfam" id="PF00733"/>
    </source>
</evidence>
<evidence type="ECO:0000313" key="10">
    <source>
        <dbReference type="Proteomes" id="UP001041814"/>
    </source>
</evidence>
<gene>
    <name evidence="9" type="ORF">CKO43_24720</name>
</gene>
<comment type="catalytic activity">
    <reaction evidence="6">
        <text>L-aspartate + L-glutamine + ATP + H2O = L-asparagine + L-glutamate + AMP + diphosphate + H(+)</text>
        <dbReference type="Rhea" id="RHEA:12228"/>
        <dbReference type="ChEBI" id="CHEBI:15377"/>
        <dbReference type="ChEBI" id="CHEBI:15378"/>
        <dbReference type="ChEBI" id="CHEBI:29985"/>
        <dbReference type="ChEBI" id="CHEBI:29991"/>
        <dbReference type="ChEBI" id="CHEBI:30616"/>
        <dbReference type="ChEBI" id="CHEBI:33019"/>
        <dbReference type="ChEBI" id="CHEBI:58048"/>
        <dbReference type="ChEBI" id="CHEBI:58359"/>
        <dbReference type="ChEBI" id="CHEBI:456215"/>
        <dbReference type="EC" id="6.3.5.4"/>
    </reaction>
</comment>
<proteinExistence type="inferred from homology"/>
<comment type="caution">
    <text evidence="9">The sequence shown here is derived from an EMBL/GenBank/DDBJ whole genome shotgun (WGS) entry which is preliminary data.</text>
</comment>
<protein>
    <recommendedName>
        <fullName evidence="3">asparagine synthase (glutamine-hydrolyzing)</fullName>
        <ecNumber evidence="3">6.3.5.4</ecNumber>
    </recommendedName>
</protein>
<comment type="pathway">
    <text evidence="1">Amino-acid biosynthesis; L-asparagine biosynthesis; L-asparagine from L-aspartate (L-Gln route): step 1/1.</text>
</comment>
<dbReference type="SUPFAM" id="SSF52402">
    <property type="entry name" value="Adenine nucleotide alpha hydrolases-like"/>
    <property type="match status" value="1"/>
</dbReference>
<evidence type="ECO:0000256" key="6">
    <source>
        <dbReference type="ARBA" id="ARBA00048741"/>
    </source>
</evidence>
<dbReference type="EMBL" id="NRRU01000186">
    <property type="protein sequence ID" value="MBK1715953.1"/>
    <property type="molecule type" value="Genomic_DNA"/>
</dbReference>
<dbReference type="InterPro" id="IPR001962">
    <property type="entry name" value="Asn_synthase"/>
</dbReference>
<evidence type="ECO:0000259" key="8">
    <source>
        <dbReference type="Pfam" id="PF13537"/>
    </source>
</evidence>
<dbReference type="EC" id="6.3.5.4" evidence="3"/>
<dbReference type="RefSeq" id="WP_200380369.1">
    <property type="nucleotide sequence ID" value="NZ_NRRU01000186.1"/>
</dbReference>
<keyword evidence="4" id="KW-0547">Nucleotide-binding</keyword>
<feature type="domain" description="Asparagine synthetase" evidence="7">
    <location>
        <begin position="180"/>
        <end position="536"/>
    </location>
</feature>
<organism evidence="9 10">
    <name type="scientific">Rubrivivax gelatinosus</name>
    <name type="common">Rhodocyclus gelatinosus</name>
    <name type="synonym">Rhodopseudomonas gelatinosa</name>
    <dbReference type="NCBI Taxonomy" id="28068"/>
    <lineage>
        <taxon>Bacteria</taxon>
        <taxon>Pseudomonadati</taxon>
        <taxon>Pseudomonadota</taxon>
        <taxon>Betaproteobacteria</taxon>
        <taxon>Burkholderiales</taxon>
        <taxon>Sphaerotilaceae</taxon>
        <taxon>Rubrivivax</taxon>
    </lineage>
</organism>
<dbReference type="PANTHER" id="PTHR43284">
    <property type="entry name" value="ASPARAGINE SYNTHETASE (GLUTAMINE-HYDROLYZING)"/>
    <property type="match status" value="1"/>
</dbReference>
<evidence type="ECO:0000256" key="3">
    <source>
        <dbReference type="ARBA" id="ARBA00012737"/>
    </source>
</evidence>
<sequence>MSCAAGGGQQLQVDRRDGLLVAWHGELHALPALAAELALAADAPPAAVLAAGWRRWHTALLPRLQGCFVLALADGDELLLYRDPSGLRNLFHAAPADAGITFASWLPALLPPGAPAIARTGLHEYLRFLDLAAPATIAAGIGALEPGQALHRRGGELKTFFAEFERPAVPASFEAAVDAVEAALDQAIALRLDGAQNPAAFLSGGIDSALLCALAARRRPDLVALTVGFDRAPFDEAPAAARIATHLGLRHEVLRFDLRAHAAAFERLAAAADQPLADPSTPATLLALEACRGRFDAVLDGTGADEALGLMPPRHVRIAVEWASRLPPGWRRRLAGAVPAGLAPLLNFEHPAETMIRWRGFGRGEIEALCGEPVSFAGTRFFRSFARFRPGQHFERYSALLDAMPSERLTQAMLASGQALRFPFAGTAAERLLRALPPDWRWRPGEPKRILRALLARHLPRALWDTPKHGFDFPLPALLADEDGGLVRRHLDPGRWQHRGLIDAAGVQRLADGLAHGEQGLAFRVWALAVLDAWLQARTDPSKTR</sequence>
<dbReference type="PANTHER" id="PTHR43284:SF1">
    <property type="entry name" value="ASPARAGINE SYNTHETASE"/>
    <property type="match status" value="1"/>
</dbReference>
<dbReference type="Pfam" id="PF13537">
    <property type="entry name" value="GATase_7"/>
    <property type="match status" value="1"/>
</dbReference>
<dbReference type="CDD" id="cd01991">
    <property type="entry name" value="Asn_synthase_B_C"/>
    <property type="match status" value="1"/>
</dbReference>
<keyword evidence="10" id="KW-1185">Reference proteome</keyword>